<dbReference type="NCBIfam" id="NF033542">
    <property type="entry name" value="transpos_IS110"/>
    <property type="match status" value="1"/>
</dbReference>
<name>A0ABU3CZV4_9FLAO</name>
<dbReference type="EMBL" id="JAVRHP010000236">
    <property type="protein sequence ID" value="MDT0651908.1"/>
    <property type="molecule type" value="Genomic_DNA"/>
</dbReference>
<protein>
    <submittedName>
        <fullName evidence="3">IS110 family transposase</fullName>
    </submittedName>
</protein>
<feature type="domain" description="Transposase IS110-like N-terminal" evidence="1">
    <location>
        <begin position="8"/>
        <end position="162"/>
    </location>
</feature>
<proteinExistence type="predicted"/>
<evidence type="ECO:0000313" key="3">
    <source>
        <dbReference type="EMBL" id="MDT0651908.1"/>
    </source>
</evidence>
<accession>A0ABU3CZV4</accession>
<keyword evidence="4" id="KW-1185">Reference proteome</keyword>
<evidence type="ECO:0000259" key="2">
    <source>
        <dbReference type="Pfam" id="PF02371"/>
    </source>
</evidence>
<dbReference type="InterPro" id="IPR002525">
    <property type="entry name" value="Transp_IS110-like_N"/>
</dbReference>
<comment type="caution">
    <text evidence="3">The sequence shown here is derived from an EMBL/GenBank/DDBJ whole genome shotgun (WGS) entry which is preliminary data.</text>
</comment>
<reference evidence="3 4" key="1">
    <citation type="submission" date="2023-09" db="EMBL/GenBank/DDBJ databases">
        <authorList>
            <person name="Rey-Velasco X."/>
        </authorList>
    </citation>
    <scope>NUCLEOTIDE SEQUENCE [LARGE SCALE GENOMIC DNA]</scope>
    <source>
        <strain evidence="3 4">F297</strain>
    </source>
</reference>
<dbReference type="PANTHER" id="PTHR33055:SF13">
    <property type="entry name" value="TRANSPOSASE"/>
    <property type="match status" value="1"/>
</dbReference>
<feature type="domain" description="Transposase IS116/IS110/IS902 C-terminal" evidence="2">
    <location>
        <begin position="210"/>
        <end position="294"/>
    </location>
</feature>
<organism evidence="3 4">
    <name type="scientific">Autumnicola edwardsiae</name>
    <dbReference type="NCBI Taxonomy" id="3075594"/>
    <lineage>
        <taxon>Bacteria</taxon>
        <taxon>Pseudomonadati</taxon>
        <taxon>Bacteroidota</taxon>
        <taxon>Flavobacteriia</taxon>
        <taxon>Flavobacteriales</taxon>
        <taxon>Flavobacteriaceae</taxon>
        <taxon>Autumnicola</taxon>
    </lineage>
</organism>
<dbReference type="Pfam" id="PF01548">
    <property type="entry name" value="DEDD_Tnp_IS110"/>
    <property type="match status" value="1"/>
</dbReference>
<sequence length="350" mass="40465">MNDFLQSVGIDIAKDKFDVCFKERKNGRSVVKGTKTFKNDSKGFLDFHLWYLKRRKENSQLVFVMEATGIYYEELAYFLHSKNEVIYVELPQKVKYFAKSLNIKTKTDKVDAKLIADIGLERSSSLKSWNPPSEQFKAIRDLCREISQLKKNKSAASSRLHAWNTAHNTIPEVIKAAEEHLDILGQLIKKMEGLLLERVKQDEKLYEKIERIAQVKGLGVLSVTKVIAETNGFLLFNSIRQLVSYAGLDVIQEESGQYKGKSRLSKKGNAHLRAALYMPAVTAVTHNENLKEFYTRLNKKFNYKKQSLVAVMRKLLILIYTLWKSGKDYNPHHQWQEKRREVSLPPLDSY</sequence>
<gene>
    <name evidence="3" type="ORF">RM529_17330</name>
</gene>
<evidence type="ECO:0000313" key="4">
    <source>
        <dbReference type="Proteomes" id="UP001248819"/>
    </source>
</evidence>
<dbReference type="InterPro" id="IPR003346">
    <property type="entry name" value="Transposase_20"/>
</dbReference>
<evidence type="ECO:0000259" key="1">
    <source>
        <dbReference type="Pfam" id="PF01548"/>
    </source>
</evidence>
<dbReference type="InterPro" id="IPR047650">
    <property type="entry name" value="Transpos_IS110"/>
</dbReference>
<dbReference type="Pfam" id="PF02371">
    <property type="entry name" value="Transposase_20"/>
    <property type="match status" value="1"/>
</dbReference>
<dbReference type="RefSeq" id="WP_311485995.1">
    <property type="nucleotide sequence ID" value="NZ_JAVRHP010000236.1"/>
</dbReference>
<dbReference type="PANTHER" id="PTHR33055">
    <property type="entry name" value="TRANSPOSASE FOR INSERTION SEQUENCE ELEMENT IS1111A"/>
    <property type="match status" value="1"/>
</dbReference>
<dbReference type="Proteomes" id="UP001248819">
    <property type="component" value="Unassembled WGS sequence"/>
</dbReference>